<protein>
    <submittedName>
        <fullName evidence="5">Baseplate J family protein</fullName>
    </submittedName>
</protein>
<comment type="similarity">
    <text evidence="1">Belongs to the Mu gp47/PBSX XkdT family.</text>
</comment>
<dbReference type="InterPro" id="IPR058530">
    <property type="entry name" value="Baseplate_J-like_C"/>
</dbReference>
<dbReference type="EMBL" id="CABPSQ010000001">
    <property type="protein sequence ID" value="VVE59749.1"/>
    <property type="molecule type" value="Genomic_DNA"/>
</dbReference>
<feature type="domain" description="Baseplate J-like central" evidence="3">
    <location>
        <begin position="191"/>
        <end position="256"/>
    </location>
</feature>
<dbReference type="PANTHER" id="PTHR37829:SF3">
    <property type="entry name" value="PROTEIN JAYE-RELATED"/>
    <property type="match status" value="1"/>
</dbReference>
<evidence type="ECO:0000313" key="6">
    <source>
        <dbReference type="Proteomes" id="UP000414136"/>
    </source>
</evidence>
<gene>
    <name evidence="5" type="ORF">PCA31118_00002</name>
</gene>
<dbReference type="RefSeq" id="WP_150621871.1">
    <property type="nucleotide sequence ID" value="NZ_CABPSQ010000001.1"/>
</dbReference>
<dbReference type="PANTHER" id="PTHR37829">
    <property type="entry name" value="PHAGE-LIKE ELEMENT PBSX PROTEIN XKDT"/>
    <property type="match status" value="1"/>
</dbReference>
<reference evidence="5 6" key="1">
    <citation type="submission" date="2019-08" db="EMBL/GenBank/DDBJ databases">
        <authorList>
            <person name="Peeters C."/>
        </authorList>
    </citation>
    <scope>NUCLEOTIDE SEQUENCE [LARGE SCALE GENOMIC DNA]</scope>
    <source>
        <strain evidence="5 6">LMG 31118</strain>
    </source>
</reference>
<dbReference type="Proteomes" id="UP000414136">
    <property type="component" value="Unassembled WGS sequence"/>
</dbReference>
<organism evidence="5 6">
    <name type="scientific">Pandoraea captiosa</name>
    <dbReference type="NCBI Taxonomy" id="2508302"/>
    <lineage>
        <taxon>Bacteria</taxon>
        <taxon>Pseudomonadati</taxon>
        <taxon>Pseudomonadota</taxon>
        <taxon>Betaproteobacteria</taxon>
        <taxon>Burkholderiales</taxon>
        <taxon>Burkholderiaceae</taxon>
        <taxon>Pandoraea</taxon>
    </lineage>
</organism>
<dbReference type="Pfam" id="PF04865">
    <property type="entry name" value="Baseplate_J"/>
    <property type="match status" value="1"/>
</dbReference>
<dbReference type="OrthoDB" id="7565172at2"/>
<sequence length="355" mass="37195">MPYTPLTASDILAAILRDRKNLRPEDDISVDSDNYVRAAGTASAIEGLYQRLLWVTKQIFPDSADPDMLLLHARKYNMNLKPASLASGKAAFTGIVGKVVPSGLSLKFNDGTAYVTTGSGEIGMGGAVEIPCQAVVAGVAGNRFSGDVLTVTVPPSGVNAATTVVSMNGGADVESYASLLARLLVRIRHPPAGGNKYDYWQWAMEVSGVSAAYVYPMRREVGTVDVVVVSPGGLPSEAVLAAVQAHVDDQRPVTAKNFAAIAPIVRPYDVIAQVDLSGITLDAAKSALTTAIQAYDAALVPGDAAVRTRIGAVISDTAGIADYVLLQPTGNVVPTVDATAVEWCRLRNVDISLMP</sequence>
<evidence type="ECO:0000259" key="2">
    <source>
        <dbReference type="Pfam" id="PF04865"/>
    </source>
</evidence>
<accession>A0A5E4ZEM5</accession>
<keyword evidence="6" id="KW-1185">Reference proteome</keyword>
<evidence type="ECO:0000313" key="5">
    <source>
        <dbReference type="EMBL" id="VVE59749.1"/>
    </source>
</evidence>
<dbReference type="InterPro" id="IPR058531">
    <property type="entry name" value="Baseplate_J_M"/>
</dbReference>
<dbReference type="Pfam" id="PF26078">
    <property type="entry name" value="Baseplate_J_M"/>
    <property type="match status" value="1"/>
</dbReference>
<dbReference type="Pfam" id="PF26079">
    <property type="entry name" value="Baseplate_J_C"/>
    <property type="match status" value="1"/>
</dbReference>
<proteinExistence type="inferred from homology"/>
<dbReference type="InterPro" id="IPR006949">
    <property type="entry name" value="Barrel_Baseplate_J-like"/>
</dbReference>
<dbReference type="AlphaFoldDB" id="A0A5E4ZEM5"/>
<name>A0A5E4ZEM5_9BURK</name>
<evidence type="ECO:0000259" key="4">
    <source>
        <dbReference type="Pfam" id="PF26079"/>
    </source>
</evidence>
<feature type="domain" description="Baseplate J-like C-terminal" evidence="4">
    <location>
        <begin position="268"/>
        <end position="351"/>
    </location>
</feature>
<feature type="domain" description="Baseplate protein J-like barrel" evidence="2">
    <location>
        <begin position="91"/>
        <end position="170"/>
    </location>
</feature>
<evidence type="ECO:0000259" key="3">
    <source>
        <dbReference type="Pfam" id="PF26078"/>
    </source>
</evidence>
<evidence type="ECO:0000256" key="1">
    <source>
        <dbReference type="ARBA" id="ARBA00038087"/>
    </source>
</evidence>
<dbReference type="InterPro" id="IPR052399">
    <property type="entry name" value="Phage_Baseplate_Assmbl_Protein"/>
</dbReference>